<dbReference type="InterPro" id="IPR036291">
    <property type="entry name" value="NAD(P)-bd_dom_sf"/>
</dbReference>
<name>A0AAF0AYP3_9SCHI</name>
<dbReference type="KEGG" id="som:SOMG_04201"/>
<protein>
    <submittedName>
        <fullName evidence="4">Short chain dehydrogenase</fullName>
    </submittedName>
</protein>
<dbReference type="InterPro" id="IPR002347">
    <property type="entry name" value="SDR_fam"/>
</dbReference>
<dbReference type="EMBL" id="CP115613">
    <property type="protein sequence ID" value="WBW74779.1"/>
    <property type="molecule type" value="Genomic_DNA"/>
</dbReference>
<evidence type="ECO:0000256" key="3">
    <source>
        <dbReference type="ARBA" id="ARBA00023002"/>
    </source>
</evidence>
<dbReference type="CDD" id="cd05327">
    <property type="entry name" value="retinol-DH_like_SDR_c_like"/>
    <property type="match status" value="1"/>
</dbReference>
<dbReference type="Proteomes" id="UP001212411">
    <property type="component" value="Chromosome 3"/>
</dbReference>
<evidence type="ECO:0000256" key="1">
    <source>
        <dbReference type="ARBA" id="ARBA00006484"/>
    </source>
</evidence>
<dbReference type="AlphaFoldDB" id="A0AAF0AYP3"/>
<dbReference type="PANTHER" id="PTHR24320:SF282">
    <property type="entry name" value="WW DOMAIN-CONTAINING OXIDOREDUCTASE"/>
    <property type="match status" value="1"/>
</dbReference>
<gene>
    <name evidence="4" type="ORF">SOMG_04201</name>
</gene>
<dbReference type="GO" id="GO:0016491">
    <property type="term" value="F:oxidoreductase activity"/>
    <property type="evidence" value="ECO:0007669"/>
    <property type="project" value="UniProtKB-KW"/>
</dbReference>
<dbReference type="SUPFAM" id="SSF51735">
    <property type="entry name" value="NAD(P)-binding Rossmann-fold domains"/>
    <property type="match status" value="1"/>
</dbReference>
<accession>A0AAF0AYP3</accession>
<proteinExistence type="inferred from homology"/>
<organism evidence="4 5">
    <name type="scientific">Schizosaccharomyces osmophilus</name>
    <dbReference type="NCBI Taxonomy" id="2545709"/>
    <lineage>
        <taxon>Eukaryota</taxon>
        <taxon>Fungi</taxon>
        <taxon>Dikarya</taxon>
        <taxon>Ascomycota</taxon>
        <taxon>Taphrinomycotina</taxon>
        <taxon>Schizosaccharomycetes</taxon>
        <taxon>Schizosaccharomycetales</taxon>
        <taxon>Schizosaccharomycetaceae</taxon>
        <taxon>Schizosaccharomyces</taxon>
    </lineage>
</organism>
<dbReference type="RefSeq" id="XP_056039022.1">
    <property type="nucleotide sequence ID" value="XM_056182988.1"/>
</dbReference>
<comment type="similarity">
    <text evidence="1">Belongs to the short-chain dehydrogenases/reductases (SDR) family.</text>
</comment>
<dbReference type="PANTHER" id="PTHR24320">
    <property type="entry name" value="RETINOL DEHYDROGENASE"/>
    <property type="match status" value="1"/>
</dbReference>
<keyword evidence="2" id="KW-0521">NADP</keyword>
<evidence type="ECO:0000313" key="5">
    <source>
        <dbReference type="Proteomes" id="UP001212411"/>
    </source>
</evidence>
<sequence length="334" mass="37505">MFGNLGDLCAKIAGTNVPEWSFQDIPNLHGKVAVVTGSSSGIGYVTALQLAIKGAKVYLAGRNEEKYITAIKNIQEECKDADVVFLHMDLLDFESVYQAAEVFLAKETKLDLLINNAGMMFGKYQLTKDGYERQIQTNYLSPYLFTYLLIPALRRAAEQSKPGDVRIVNVSSMGYMFAPYSGIYFPDINLPHVLGGEQTRYGQTKYANILHALALADRLEKYGIYSVSLHPGIVRTNIFQNAQGFIQGSLHKIFQLYPFNLAVLDPILGSYTTLYAATNPIISEQKLNGCFYRAVAQKSTCYRNQDPALVNELWEFTHQIFEKLHYLPSNDSFK</sequence>
<keyword evidence="5" id="KW-1185">Reference proteome</keyword>
<evidence type="ECO:0000313" key="4">
    <source>
        <dbReference type="EMBL" id="WBW74779.1"/>
    </source>
</evidence>
<dbReference type="GeneID" id="80877677"/>
<evidence type="ECO:0000256" key="2">
    <source>
        <dbReference type="ARBA" id="ARBA00022857"/>
    </source>
</evidence>
<dbReference type="PRINTS" id="PR00081">
    <property type="entry name" value="GDHRDH"/>
</dbReference>
<reference evidence="4 5" key="1">
    <citation type="journal article" date="2023" name="G3 (Bethesda)">
        <title>A high-quality reference genome for the fission yeast Schizosaccharomyces osmophilus.</title>
        <authorList>
            <person name="Jia G.S."/>
            <person name="Zhang W.C."/>
            <person name="Liang Y."/>
            <person name="Liu X.H."/>
            <person name="Rhind N."/>
            <person name="Pidoux A."/>
            <person name="Brysch-Herzberg M."/>
            <person name="Du L.L."/>
        </authorList>
    </citation>
    <scope>NUCLEOTIDE SEQUENCE [LARGE SCALE GENOMIC DNA]</scope>
    <source>
        <strain evidence="4 5">CBS 15793</strain>
    </source>
</reference>
<dbReference type="Pfam" id="PF00106">
    <property type="entry name" value="adh_short"/>
    <property type="match status" value="1"/>
</dbReference>
<dbReference type="Gene3D" id="3.40.50.720">
    <property type="entry name" value="NAD(P)-binding Rossmann-like Domain"/>
    <property type="match status" value="1"/>
</dbReference>
<keyword evidence="3" id="KW-0560">Oxidoreductase</keyword>